<dbReference type="GO" id="GO:0005524">
    <property type="term" value="F:ATP binding"/>
    <property type="evidence" value="ECO:0007669"/>
    <property type="project" value="UniProtKB-KW"/>
</dbReference>
<dbReference type="PRINTS" id="PR01874">
    <property type="entry name" value="DNAREPAIRADA"/>
</dbReference>
<dbReference type="Gene3D" id="3.40.50.300">
    <property type="entry name" value="P-loop containing nucleotide triphosphate hydrolases"/>
    <property type="match status" value="2"/>
</dbReference>
<dbReference type="InterPro" id="IPR014774">
    <property type="entry name" value="KaiC-like_dom"/>
</dbReference>
<gene>
    <name evidence="5" type="ORF">DSO09_03740</name>
    <name evidence="4" type="ORF">EF809_02510</name>
</gene>
<evidence type="ECO:0000259" key="3">
    <source>
        <dbReference type="PROSITE" id="PS51146"/>
    </source>
</evidence>
<evidence type="ECO:0000256" key="1">
    <source>
        <dbReference type="ARBA" id="ARBA00022741"/>
    </source>
</evidence>
<protein>
    <recommendedName>
        <fullName evidence="3">KaiC domain-containing protein</fullName>
    </recommendedName>
</protein>
<dbReference type="EMBL" id="RXIH01000022">
    <property type="protein sequence ID" value="RZN56511.1"/>
    <property type="molecule type" value="Genomic_DNA"/>
</dbReference>
<dbReference type="PROSITE" id="PS51146">
    <property type="entry name" value="KAIC"/>
    <property type="match status" value="1"/>
</dbReference>
<name>A0A523BCQ2_9CREN</name>
<accession>A0A523BCQ2</accession>
<dbReference type="AlphaFoldDB" id="A0A523BCQ2"/>
<keyword evidence="2" id="KW-0067">ATP-binding</keyword>
<evidence type="ECO:0000313" key="4">
    <source>
        <dbReference type="EMBL" id="RZN56511.1"/>
    </source>
</evidence>
<evidence type="ECO:0000313" key="5">
    <source>
        <dbReference type="EMBL" id="TDA38685.1"/>
    </source>
</evidence>
<dbReference type="InterPro" id="IPR027417">
    <property type="entry name" value="P-loop_NTPase"/>
</dbReference>
<dbReference type="PANTHER" id="PTHR43637:SF1">
    <property type="entry name" value="UPF0273 PROTEIN TM_0370"/>
    <property type="match status" value="1"/>
</dbReference>
<proteinExistence type="predicted"/>
<feature type="domain" description="KaiC" evidence="3">
    <location>
        <begin position="3"/>
        <end position="236"/>
    </location>
</feature>
<dbReference type="EMBL" id="QNVI01000044">
    <property type="protein sequence ID" value="TDA38685.1"/>
    <property type="molecule type" value="Genomic_DNA"/>
</dbReference>
<organism evidence="5 7">
    <name type="scientific">Thermoproteota archaeon</name>
    <dbReference type="NCBI Taxonomy" id="2056631"/>
    <lineage>
        <taxon>Archaea</taxon>
        <taxon>Thermoproteota</taxon>
    </lineage>
</organism>
<evidence type="ECO:0000313" key="7">
    <source>
        <dbReference type="Proteomes" id="UP000317265"/>
    </source>
</evidence>
<dbReference type="InterPro" id="IPR010624">
    <property type="entry name" value="KaiC_dom"/>
</dbReference>
<evidence type="ECO:0000313" key="6">
    <source>
        <dbReference type="Proteomes" id="UP000316080"/>
    </source>
</evidence>
<reference evidence="5 7" key="1">
    <citation type="journal article" date="2019" name="Nat. Microbiol.">
        <title>Expanding anaerobic alkane metabolism in the domain of Archaea.</title>
        <authorList>
            <person name="Wang Y."/>
            <person name="Wegener G."/>
            <person name="Hou J."/>
            <person name="Wang F."/>
            <person name="Xiao X."/>
        </authorList>
    </citation>
    <scope>NUCLEOTIDE SEQUENCE [LARGE SCALE GENOMIC DNA]</scope>
    <source>
        <strain evidence="5">WYZ-LMO11</strain>
    </source>
</reference>
<dbReference type="PANTHER" id="PTHR43637">
    <property type="entry name" value="UPF0273 PROTEIN TM_0370"/>
    <property type="match status" value="1"/>
</dbReference>
<dbReference type="SUPFAM" id="SSF52540">
    <property type="entry name" value="P-loop containing nucleoside triphosphate hydrolases"/>
    <property type="match status" value="1"/>
</dbReference>
<reference evidence="4 6" key="2">
    <citation type="journal article" date="2019" name="Nat. Microbiol.">
        <title>Wide diversity of methane and short-chain alkane metabolisms in uncultured archaea.</title>
        <authorList>
            <person name="Borrel G."/>
            <person name="Adam P.S."/>
            <person name="McKay L.J."/>
            <person name="Chen L.X."/>
            <person name="Sierra-Garcia I.N."/>
            <person name="Sieber C.M."/>
            <person name="Letourneur Q."/>
            <person name="Ghozlane A."/>
            <person name="Andersen G.L."/>
            <person name="Li W.J."/>
            <person name="Hallam S.J."/>
            <person name="Muyzer G."/>
            <person name="de Oliveira V.M."/>
            <person name="Inskeep W.P."/>
            <person name="Banfield J.F."/>
            <person name="Gribaldo S."/>
        </authorList>
    </citation>
    <scope>NUCLEOTIDE SEQUENCE [LARGE SCALE GENOMIC DNA]</scope>
    <source>
        <strain evidence="4">Verst-YHS</strain>
    </source>
</reference>
<evidence type="ECO:0000256" key="2">
    <source>
        <dbReference type="ARBA" id="ARBA00022840"/>
    </source>
</evidence>
<keyword evidence="1" id="KW-0547">Nucleotide-binding</keyword>
<comment type="caution">
    <text evidence="5">The sequence shown here is derived from an EMBL/GenBank/DDBJ whole genome shotgun (WGS) entry which is preliminary data.</text>
</comment>
<dbReference type="Pfam" id="PF06745">
    <property type="entry name" value="ATPase"/>
    <property type="match status" value="1"/>
</dbReference>
<sequence>MHHIVPSGIDGLDRLLGGGFPKGSLIVIAGKPGTGKTILSAQFLYHGCIDYNECGAYVSFAEDKEQFYKNMMSFGFDFERLEKEGKFFFFDMITVKETGISTILESIISKFTELGVKRLVIDSFSAMAQAYKKPHDMRIVLHTILGKIVRSMGCTTFLIVEIPHGKSEIGLNVEEFVADGIIILKRSKIENKPLRILEILKMRGSPTPETRALFTLKDGFKVFLPFTYKTTERKNRFKPQPDTEGYFSTGSPDLDKMLGNGYPRGSTVLIEIDKRISVLQHHLICMTTARNFMSQGRGVIKILLIGTDVDAMNKYAITGGLTIDELNDLMRICVKYYSEPNPEPYVVTLSGKSLMEVYRNCNDIGQELRSKTKQPILWVTDVDALINIYGERKTLWFLRMCIARTKNMKDLNMVLLRQGYPKVAEILGSLAHVHLKITRKHGTVLIYGIKPRTNVHVLEMDVSEGYPMPKLTPVI</sequence>
<dbReference type="Proteomes" id="UP000316080">
    <property type="component" value="Unassembled WGS sequence"/>
</dbReference>
<dbReference type="Proteomes" id="UP000317265">
    <property type="component" value="Unassembled WGS sequence"/>
</dbReference>